<gene>
    <name evidence="2" type="ORF">LCGC14_0747380</name>
</gene>
<organism evidence="2">
    <name type="scientific">marine sediment metagenome</name>
    <dbReference type="NCBI Taxonomy" id="412755"/>
    <lineage>
        <taxon>unclassified sequences</taxon>
        <taxon>metagenomes</taxon>
        <taxon>ecological metagenomes</taxon>
    </lineage>
</organism>
<dbReference type="EMBL" id="LAZR01001786">
    <property type="protein sequence ID" value="KKN39048.1"/>
    <property type="molecule type" value="Genomic_DNA"/>
</dbReference>
<evidence type="ECO:0000313" key="2">
    <source>
        <dbReference type="EMBL" id="KKN39048.1"/>
    </source>
</evidence>
<accession>A0A0F9TC16</accession>
<dbReference type="AlphaFoldDB" id="A0A0F9TC16"/>
<feature type="region of interest" description="Disordered" evidence="1">
    <location>
        <begin position="85"/>
        <end position="104"/>
    </location>
</feature>
<proteinExistence type="predicted"/>
<evidence type="ECO:0000256" key="1">
    <source>
        <dbReference type="SAM" id="MobiDB-lite"/>
    </source>
</evidence>
<feature type="compositionally biased region" description="Acidic residues" evidence="1">
    <location>
        <begin position="89"/>
        <end position="104"/>
    </location>
</feature>
<reference evidence="2" key="1">
    <citation type="journal article" date="2015" name="Nature">
        <title>Complex archaea that bridge the gap between prokaryotes and eukaryotes.</title>
        <authorList>
            <person name="Spang A."/>
            <person name="Saw J.H."/>
            <person name="Jorgensen S.L."/>
            <person name="Zaremba-Niedzwiedzka K."/>
            <person name="Martijn J."/>
            <person name="Lind A.E."/>
            <person name="van Eijk R."/>
            <person name="Schleper C."/>
            <person name="Guy L."/>
            <person name="Ettema T.J."/>
        </authorList>
    </citation>
    <scope>NUCLEOTIDE SEQUENCE</scope>
</reference>
<protein>
    <submittedName>
        <fullName evidence="2">Uncharacterized protein</fullName>
    </submittedName>
</protein>
<comment type="caution">
    <text evidence="2">The sequence shown here is derived from an EMBL/GenBank/DDBJ whole genome shotgun (WGS) entry which is preliminary data.</text>
</comment>
<sequence length="104" mass="11526">MEILPALQAAEQQGIFKRPAPNPYYLKKAAYNPDRPYENNEWGFCPPEKPKGNAGAYKLLQRQAKDLGINSFGMKGPELEAAVKNAMGEPEDEPETADELSSED</sequence>
<name>A0A0F9TC16_9ZZZZ</name>